<comment type="caution">
    <text evidence="2">The sequence shown here is derived from an EMBL/GenBank/DDBJ whole genome shotgun (WGS) entry which is preliminary data.</text>
</comment>
<dbReference type="Proteomes" id="UP000004946">
    <property type="component" value="Chromosome"/>
</dbReference>
<dbReference type="KEGG" id="pdo:PSDT_0089"/>
<protein>
    <recommendedName>
        <fullName evidence="4">DUF4235 domain-containing protein</fullName>
    </recommendedName>
</protein>
<feature type="compositionally biased region" description="Polar residues" evidence="1">
    <location>
        <begin position="168"/>
        <end position="193"/>
    </location>
</feature>
<dbReference type="HOGENOM" id="CLU_1365109_0_0_11"/>
<keyword evidence="3" id="KW-1185">Reference proteome</keyword>
<name>E6K2C8_PARDN</name>
<evidence type="ECO:0000313" key="3">
    <source>
        <dbReference type="Proteomes" id="UP000004946"/>
    </source>
</evidence>
<proteinExistence type="predicted"/>
<feature type="compositionally biased region" description="Basic and acidic residues" evidence="1">
    <location>
        <begin position="146"/>
        <end position="155"/>
    </location>
</feature>
<evidence type="ECO:0008006" key="4">
    <source>
        <dbReference type="Google" id="ProtNLM"/>
    </source>
</evidence>
<organism evidence="2 3">
    <name type="scientific">Parascardovia denticolens DSM 10105 = JCM 12538</name>
    <dbReference type="NCBI Taxonomy" id="864564"/>
    <lineage>
        <taxon>Bacteria</taxon>
        <taxon>Bacillati</taxon>
        <taxon>Actinomycetota</taxon>
        <taxon>Actinomycetes</taxon>
        <taxon>Bifidobacteriales</taxon>
        <taxon>Bifidobacteriaceae</taxon>
        <taxon>Parascardovia</taxon>
    </lineage>
</organism>
<feature type="region of interest" description="Disordered" evidence="1">
    <location>
        <begin position="1"/>
        <end position="35"/>
    </location>
</feature>
<dbReference type="InterPro" id="IPR025329">
    <property type="entry name" value="DUF4235"/>
</dbReference>
<dbReference type="Pfam" id="PF14019">
    <property type="entry name" value="DUF4235"/>
    <property type="match status" value="1"/>
</dbReference>
<sequence length="200" mass="21630">MTKKTAPDTNEQNESKEAKPEEAKGGSPASGLQENLAKVDKMVTEQKKKLEDDPDDFVDKLIKMALPAVTGFVVSKLISLGWDAIFHQGRFSKNDQIEGVDEDEVISGDEASQGILMGMLFAAVSGALGSLASTVSTKESQRLVNKRQDKRQDKHQPKHQPKGKTVAMKSSQAGKASKMGKTSKTSRTFTESKVSPAVSH</sequence>
<feature type="region of interest" description="Disordered" evidence="1">
    <location>
        <begin position="139"/>
        <end position="200"/>
    </location>
</feature>
<accession>E6K2C8</accession>
<evidence type="ECO:0000313" key="2">
    <source>
        <dbReference type="EMBL" id="EFT82916.1"/>
    </source>
</evidence>
<dbReference type="PATRIC" id="fig|864564.6.peg.99"/>
<dbReference type="AlphaFoldDB" id="E6K2C8"/>
<dbReference type="EMBL" id="AEON01000002">
    <property type="protein sequence ID" value="EFT82916.1"/>
    <property type="molecule type" value="Genomic_DNA"/>
</dbReference>
<feature type="compositionally biased region" description="Basic and acidic residues" evidence="1">
    <location>
        <begin position="13"/>
        <end position="24"/>
    </location>
</feature>
<dbReference type="RefSeq" id="WP_006289440.1">
    <property type="nucleotide sequence ID" value="NZ_AP012333.1"/>
</dbReference>
<evidence type="ECO:0000256" key="1">
    <source>
        <dbReference type="SAM" id="MobiDB-lite"/>
    </source>
</evidence>
<reference evidence="2 3" key="1">
    <citation type="submission" date="2010-12" db="EMBL/GenBank/DDBJ databases">
        <authorList>
            <person name="Muzny D."/>
            <person name="Qin X."/>
            <person name="Buhay C."/>
            <person name="Dugan-Rocha S."/>
            <person name="Ding Y."/>
            <person name="Chen G."/>
            <person name="Hawes A."/>
            <person name="Holder M."/>
            <person name="Jhangiani S."/>
            <person name="Johnson A."/>
            <person name="Khan Z."/>
            <person name="Li Z."/>
            <person name="Liu W."/>
            <person name="Liu X."/>
            <person name="Perez L."/>
            <person name="Shen H."/>
            <person name="Wang Q."/>
            <person name="Watt J."/>
            <person name="Xi L."/>
            <person name="Xin Y."/>
            <person name="Zhou J."/>
            <person name="Deng J."/>
            <person name="Jiang H."/>
            <person name="Liu Y."/>
            <person name="Qu J."/>
            <person name="Song X.-Z."/>
            <person name="Zhang L."/>
            <person name="Villasana D."/>
            <person name="Johnson A."/>
            <person name="Liu J."/>
            <person name="Liyanage D."/>
            <person name="Lorensuhewa L."/>
            <person name="Robinson T."/>
            <person name="Song A."/>
            <person name="Song B.-B."/>
            <person name="Dinh H."/>
            <person name="Thornton R."/>
            <person name="Coyle M."/>
            <person name="Francisco L."/>
            <person name="Jackson L."/>
            <person name="Javaid M."/>
            <person name="Korchina V."/>
            <person name="Kovar C."/>
            <person name="Mata R."/>
            <person name="Mathew T."/>
            <person name="Ngo R."/>
            <person name="Nguyen L."/>
            <person name="Nguyen N."/>
            <person name="Okwuonu G."/>
            <person name="Ongeri F."/>
            <person name="Pham C."/>
            <person name="Simmons D."/>
            <person name="Wilczek-Boney K."/>
            <person name="Hale W."/>
            <person name="Jakkamsetti A."/>
            <person name="Pham P."/>
            <person name="Ruth R."/>
            <person name="San Lucas F."/>
            <person name="Warren J."/>
            <person name="Zhang J."/>
            <person name="Zhao Z."/>
            <person name="Zhou C."/>
            <person name="Zhu D."/>
            <person name="Lee S."/>
            <person name="Bess C."/>
            <person name="Blankenburg K."/>
            <person name="Forbes L."/>
            <person name="Fu Q."/>
            <person name="Gubbala S."/>
            <person name="Hirani K."/>
            <person name="Jayaseelan J.C."/>
            <person name="Lara F."/>
            <person name="Munidasa M."/>
            <person name="Palculict T."/>
            <person name="Patil S."/>
            <person name="Pu L.-L."/>
            <person name="Saada N."/>
            <person name="Tang L."/>
            <person name="Weissenberger G."/>
            <person name="Zhu Y."/>
            <person name="Hemphill L."/>
            <person name="Shang Y."/>
            <person name="Youmans B."/>
            <person name="Ayvaz T."/>
            <person name="Ross M."/>
            <person name="Santibanez J."/>
            <person name="Aqrawi P."/>
            <person name="Gross S."/>
            <person name="Joshi V."/>
            <person name="Fowler G."/>
            <person name="Nazareth L."/>
            <person name="Reid J."/>
            <person name="Worley K."/>
            <person name="Petrosino J."/>
            <person name="Highlander S."/>
            <person name="Gibbs R."/>
        </authorList>
    </citation>
    <scope>NUCLEOTIDE SEQUENCE [LARGE SCALE GENOMIC DNA]</scope>
    <source>
        <strain evidence="2 3">DSM 10105</strain>
    </source>
</reference>
<gene>
    <name evidence="2" type="ORF">HMPREF0620_1601</name>
</gene>